<dbReference type="GO" id="GO:0005198">
    <property type="term" value="F:structural molecule activity"/>
    <property type="evidence" value="ECO:0007669"/>
    <property type="project" value="InterPro"/>
</dbReference>
<dbReference type="PANTHER" id="PTHR30033">
    <property type="entry name" value="FLAGELLAR HOOK-ASSOCIATED PROTEIN 1"/>
    <property type="match status" value="1"/>
</dbReference>
<keyword evidence="3" id="KW-0282">Flagellum</keyword>
<accession>W4RHZ9</accession>
<evidence type="ECO:0000313" key="4">
    <source>
        <dbReference type="Proteomes" id="UP000018949"/>
    </source>
</evidence>
<protein>
    <submittedName>
        <fullName evidence="3">Flagellar hook-associated protein FlgK</fullName>
    </submittedName>
</protein>
<evidence type="ECO:0000259" key="2">
    <source>
        <dbReference type="Pfam" id="PF06429"/>
    </source>
</evidence>
<comment type="caution">
    <text evidence="3">The sequence shown here is derived from an EMBL/GenBank/DDBJ whole genome shotgun (WGS) entry which is preliminary data.</text>
</comment>
<dbReference type="GO" id="GO:0044780">
    <property type="term" value="P:bacterial-type flagellum assembly"/>
    <property type="evidence" value="ECO:0007669"/>
    <property type="project" value="InterPro"/>
</dbReference>
<keyword evidence="4" id="KW-1185">Reference proteome</keyword>
<dbReference type="AlphaFoldDB" id="W4RHZ9"/>
<dbReference type="Proteomes" id="UP000018949">
    <property type="component" value="Unassembled WGS sequence"/>
</dbReference>
<gene>
    <name evidence="3" type="ORF">JCM21738_744</name>
</gene>
<organism evidence="3 4">
    <name type="scientific">Mesobacillus boroniphilus JCM 21738</name>
    <dbReference type="NCBI Taxonomy" id="1294265"/>
    <lineage>
        <taxon>Bacteria</taxon>
        <taxon>Bacillati</taxon>
        <taxon>Bacillota</taxon>
        <taxon>Bacilli</taxon>
        <taxon>Bacillales</taxon>
        <taxon>Bacillaceae</taxon>
        <taxon>Mesobacillus</taxon>
    </lineage>
</organism>
<keyword evidence="3" id="KW-0966">Cell projection</keyword>
<dbReference type="PANTHER" id="PTHR30033:SF1">
    <property type="entry name" value="FLAGELLAR HOOK-ASSOCIATED PROTEIN 1"/>
    <property type="match status" value="1"/>
</dbReference>
<dbReference type="EMBL" id="BAUW01000005">
    <property type="protein sequence ID" value="GAE44065.1"/>
    <property type="molecule type" value="Genomic_DNA"/>
</dbReference>
<keyword evidence="3" id="KW-0969">Cilium</keyword>
<dbReference type="InterPro" id="IPR002371">
    <property type="entry name" value="FlgK"/>
</dbReference>
<reference evidence="3 4" key="1">
    <citation type="submission" date="2013-12" db="EMBL/GenBank/DDBJ databases">
        <title>NBRP : Genome information of microbial organism related human and environment.</title>
        <authorList>
            <person name="Hattori M."/>
            <person name="Oshima K."/>
            <person name="Inaba H."/>
            <person name="Suda W."/>
            <person name="Sakamoto M."/>
            <person name="Iino T."/>
            <person name="Kitahara M."/>
            <person name="Oshida Y."/>
            <person name="Iida T."/>
            <person name="Kudo T."/>
            <person name="Itoh T."/>
            <person name="Ahmed I."/>
            <person name="Ohkuma M."/>
        </authorList>
    </citation>
    <scope>NUCLEOTIDE SEQUENCE [LARGE SCALE GENOMIC DNA]</scope>
    <source>
        <strain evidence="3 4">JCM 21738</strain>
    </source>
</reference>
<evidence type="ECO:0000256" key="1">
    <source>
        <dbReference type="ARBA" id="ARBA00009677"/>
    </source>
</evidence>
<dbReference type="GO" id="GO:0009424">
    <property type="term" value="C:bacterial-type flagellum hook"/>
    <property type="evidence" value="ECO:0007669"/>
    <property type="project" value="InterPro"/>
</dbReference>
<name>W4RHZ9_9BACI</name>
<dbReference type="InterPro" id="IPR010930">
    <property type="entry name" value="Flg_bb/hook_C_dom"/>
</dbReference>
<proteinExistence type="inferred from homology"/>
<comment type="similarity">
    <text evidence="1">Belongs to the flagella basal body rod proteins family.</text>
</comment>
<dbReference type="eggNOG" id="COG4786">
    <property type="taxonomic scope" value="Bacteria"/>
</dbReference>
<dbReference type="Pfam" id="PF06429">
    <property type="entry name" value="Flg_bbr_C"/>
    <property type="match status" value="1"/>
</dbReference>
<sequence length="37" mass="4173">MTNMIQFQHAYNASARMITLQDEMLDKIINGMGTAGR</sequence>
<feature type="domain" description="Flagellar basal-body/hook protein C-terminal" evidence="2">
    <location>
        <begin position="1"/>
        <end position="30"/>
    </location>
</feature>
<evidence type="ECO:0000313" key="3">
    <source>
        <dbReference type="EMBL" id="GAE44065.1"/>
    </source>
</evidence>